<dbReference type="RefSeq" id="WP_152769486.1">
    <property type="nucleotide sequence ID" value="NZ_VJZC01000006.1"/>
</dbReference>
<dbReference type="SUPFAM" id="SSF54427">
    <property type="entry name" value="NTF2-like"/>
    <property type="match status" value="1"/>
</dbReference>
<sequence length="170" mass="18725">MDFYDGKVVRQVDYWDGRHATVEGTNQLRVPDDQFPHTFGEDVVPSQSAPIIGEVAAKLIAGEVAGLFAEDAVFEDLTLRIELVGRQSITGYLDRASTSVPYRSGAIRHTVGSDQGGGFEWMRPNGTPTHGIVSFELDSQQKITRLTSMWDGSRLTDAQILTLLGQTLER</sequence>
<keyword evidence="2" id="KW-1185">Reference proteome</keyword>
<organism evidence="1 2">
    <name type="scientific">Streptomyces spongiae</name>
    <dbReference type="NCBI Taxonomy" id="565072"/>
    <lineage>
        <taxon>Bacteria</taxon>
        <taxon>Bacillati</taxon>
        <taxon>Actinomycetota</taxon>
        <taxon>Actinomycetes</taxon>
        <taxon>Kitasatosporales</taxon>
        <taxon>Streptomycetaceae</taxon>
        <taxon>Streptomyces</taxon>
    </lineage>
</organism>
<dbReference type="Gene3D" id="3.10.450.50">
    <property type="match status" value="1"/>
</dbReference>
<name>A0A5N8XBV3_9ACTN</name>
<reference evidence="1 2" key="1">
    <citation type="submission" date="2019-07" db="EMBL/GenBank/DDBJ databases">
        <title>New species of Amycolatopsis and Streptomyces.</title>
        <authorList>
            <person name="Duangmal K."/>
            <person name="Teo W.F.A."/>
            <person name="Lipun K."/>
        </authorList>
    </citation>
    <scope>NUCLEOTIDE SEQUENCE [LARGE SCALE GENOMIC DNA]</scope>
    <source>
        <strain evidence="1 2">NBRC 106415</strain>
    </source>
</reference>
<dbReference type="AlphaFoldDB" id="A0A5N8XBV3"/>
<comment type="caution">
    <text evidence="1">The sequence shown here is derived from an EMBL/GenBank/DDBJ whole genome shotgun (WGS) entry which is preliminary data.</text>
</comment>
<dbReference type="Proteomes" id="UP000400924">
    <property type="component" value="Unassembled WGS sequence"/>
</dbReference>
<proteinExistence type="predicted"/>
<evidence type="ECO:0000313" key="2">
    <source>
        <dbReference type="Proteomes" id="UP000400924"/>
    </source>
</evidence>
<dbReference type="OrthoDB" id="9124628at2"/>
<dbReference type="InterPro" id="IPR032710">
    <property type="entry name" value="NTF2-like_dom_sf"/>
</dbReference>
<dbReference type="EMBL" id="VJZC01000006">
    <property type="protein sequence ID" value="MPY56005.1"/>
    <property type="molecule type" value="Genomic_DNA"/>
</dbReference>
<protein>
    <submittedName>
        <fullName evidence="1">Uncharacterized protein</fullName>
    </submittedName>
</protein>
<gene>
    <name evidence="1" type="ORF">FNH08_02010</name>
</gene>
<accession>A0A5N8XBV3</accession>
<evidence type="ECO:0000313" key="1">
    <source>
        <dbReference type="EMBL" id="MPY56005.1"/>
    </source>
</evidence>